<name>A0A0C3IE26_PISTI</name>
<evidence type="ECO:0000313" key="2">
    <source>
        <dbReference type="EMBL" id="KIN95302.1"/>
    </source>
</evidence>
<reference evidence="2 3" key="1">
    <citation type="submission" date="2014-04" db="EMBL/GenBank/DDBJ databases">
        <authorList>
            <consortium name="DOE Joint Genome Institute"/>
            <person name="Kuo A."/>
            <person name="Kohler A."/>
            <person name="Costa M.D."/>
            <person name="Nagy L.G."/>
            <person name="Floudas D."/>
            <person name="Copeland A."/>
            <person name="Barry K.W."/>
            <person name="Cichocki N."/>
            <person name="Veneault-Fourrey C."/>
            <person name="LaButti K."/>
            <person name="Lindquist E.A."/>
            <person name="Lipzen A."/>
            <person name="Lundell T."/>
            <person name="Morin E."/>
            <person name="Murat C."/>
            <person name="Sun H."/>
            <person name="Tunlid A."/>
            <person name="Henrissat B."/>
            <person name="Grigoriev I.V."/>
            <person name="Hibbett D.S."/>
            <person name="Martin F."/>
            <person name="Nordberg H.P."/>
            <person name="Cantor M.N."/>
            <person name="Hua S.X."/>
        </authorList>
    </citation>
    <scope>NUCLEOTIDE SEQUENCE [LARGE SCALE GENOMIC DNA]</scope>
    <source>
        <strain evidence="2 3">Marx 270</strain>
    </source>
</reference>
<feature type="non-terminal residue" evidence="2">
    <location>
        <position position="307"/>
    </location>
</feature>
<dbReference type="OrthoDB" id="4762016at2759"/>
<dbReference type="EMBL" id="KN832070">
    <property type="protein sequence ID" value="KIN95302.1"/>
    <property type="molecule type" value="Genomic_DNA"/>
</dbReference>
<reference evidence="3" key="2">
    <citation type="submission" date="2015-01" db="EMBL/GenBank/DDBJ databases">
        <title>Evolutionary Origins and Diversification of the Mycorrhizal Mutualists.</title>
        <authorList>
            <consortium name="DOE Joint Genome Institute"/>
            <consortium name="Mycorrhizal Genomics Consortium"/>
            <person name="Kohler A."/>
            <person name="Kuo A."/>
            <person name="Nagy L.G."/>
            <person name="Floudas D."/>
            <person name="Copeland A."/>
            <person name="Barry K.W."/>
            <person name="Cichocki N."/>
            <person name="Veneault-Fourrey C."/>
            <person name="LaButti K."/>
            <person name="Lindquist E.A."/>
            <person name="Lipzen A."/>
            <person name="Lundell T."/>
            <person name="Morin E."/>
            <person name="Murat C."/>
            <person name="Riley R."/>
            <person name="Ohm R."/>
            <person name="Sun H."/>
            <person name="Tunlid A."/>
            <person name="Henrissat B."/>
            <person name="Grigoriev I.V."/>
            <person name="Hibbett D.S."/>
            <person name="Martin F."/>
        </authorList>
    </citation>
    <scope>NUCLEOTIDE SEQUENCE [LARGE SCALE GENOMIC DNA]</scope>
    <source>
        <strain evidence="3">Marx 270</strain>
    </source>
</reference>
<dbReference type="InParanoid" id="A0A0C3IE26"/>
<protein>
    <submittedName>
        <fullName evidence="2">Uncharacterized protein</fullName>
    </submittedName>
</protein>
<feature type="region of interest" description="Disordered" evidence="1">
    <location>
        <begin position="164"/>
        <end position="198"/>
    </location>
</feature>
<keyword evidence="3" id="KW-1185">Reference proteome</keyword>
<dbReference type="STRING" id="870435.A0A0C3IE26"/>
<dbReference type="AlphaFoldDB" id="A0A0C3IE26"/>
<proteinExistence type="predicted"/>
<sequence length="307" mass="33719">MSVRFDSLLKEIFLRAPRYISSQSDEPVPKQRSTGDRAPGTTRITSLWRGGYEYRDIHEWKVAPKIEGLCHEQSLYGTADIRSWHSLIRNNPLTSDCQVIGVGWYKKRKGVEHEFLRFDISSPDNQHTCIVIAERSGGGVRSPNSDATQAADTIAQMDTAVDATASPLTPPETSALSPDVGDSTASSADESSPPLDKKMNTAQIAASLSSSSKRDAYDRVYFATRISAAGDRVEEMCDRPRLACTLSFTGAKPTANELATLLYVTSAQEPKYNLHDTQCYWFAATVFDALKTLYKGPEQDPTPNLGG</sequence>
<gene>
    <name evidence="2" type="ORF">M404DRAFT_1007582</name>
</gene>
<accession>A0A0C3IE26</accession>
<evidence type="ECO:0000313" key="3">
    <source>
        <dbReference type="Proteomes" id="UP000054217"/>
    </source>
</evidence>
<dbReference type="Proteomes" id="UP000054217">
    <property type="component" value="Unassembled WGS sequence"/>
</dbReference>
<dbReference type="HOGENOM" id="CLU_067635_0_0_1"/>
<organism evidence="2 3">
    <name type="scientific">Pisolithus tinctorius Marx 270</name>
    <dbReference type="NCBI Taxonomy" id="870435"/>
    <lineage>
        <taxon>Eukaryota</taxon>
        <taxon>Fungi</taxon>
        <taxon>Dikarya</taxon>
        <taxon>Basidiomycota</taxon>
        <taxon>Agaricomycotina</taxon>
        <taxon>Agaricomycetes</taxon>
        <taxon>Agaricomycetidae</taxon>
        <taxon>Boletales</taxon>
        <taxon>Sclerodermatineae</taxon>
        <taxon>Pisolithaceae</taxon>
        <taxon>Pisolithus</taxon>
    </lineage>
</organism>
<evidence type="ECO:0000256" key="1">
    <source>
        <dbReference type="SAM" id="MobiDB-lite"/>
    </source>
</evidence>